<evidence type="ECO:0008006" key="4">
    <source>
        <dbReference type="Google" id="ProtNLM"/>
    </source>
</evidence>
<keyword evidence="3" id="KW-1185">Reference proteome</keyword>
<accession>A0A5N6NPW0</accession>
<evidence type="ECO:0000313" key="2">
    <source>
        <dbReference type="EMBL" id="KAD4983119.1"/>
    </source>
</evidence>
<dbReference type="Proteomes" id="UP000326396">
    <property type="component" value="Linkage Group LG18"/>
</dbReference>
<evidence type="ECO:0000313" key="3">
    <source>
        <dbReference type="Proteomes" id="UP000326396"/>
    </source>
</evidence>
<evidence type="ECO:0000256" key="1">
    <source>
        <dbReference type="SAM" id="SignalP"/>
    </source>
</evidence>
<organism evidence="2 3">
    <name type="scientific">Mikania micrantha</name>
    <name type="common">bitter vine</name>
    <dbReference type="NCBI Taxonomy" id="192012"/>
    <lineage>
        <taxon>Eukaryota</taxon>
        <taxon>Viridiplantae</taxon>
        <taxon>Streptophyta</taxon>
        <taxon>Embryophyta</taxon>
        <taxon>Tracheophyta</taxon>
        <taxon>Spermatophyta</taxon>
        <taxon>Magnoliopsida</taxon>
        <taxon>eudicotyledons</taxon>
        <taxon>Gunneridae</taxon>
        <taxon>Pentapetalae</taxon>
        <taxon>asterids</taxon>
        <taxon>campanulids</taxon>
        <taxon>Asterales</taxon>
        <taxon>Asteraceae</taxon>
        <taxon>Asteroideae</taxon>
        <taxon>Heliantheae alliance</taxon>
        <taxon>Eupatorieae</taxon>
        <taxon>Mikania</taxon>
    </lineage>
</organism>
<dbReference type="AlphaFoldDB" id="A0A5N6NPW0"/>
<feature type="chain" id="PRO_5024303298" description="WRC domain-containing protein" evidence="1">
    <location>
        <begin position="26"/>
        <end position="166"/>
    </location>
</feature>
<sequence>MGLVHHTWLAGLWDNLVVGCDVAEARNMCNGKVEYSPKPTMDRIDLWMVVGKTKDGLKNFPVGALCPGHDSCFCPGHVLEKLSVNRVGDFGVSLRHLASLEFEEDDVSSLLVMVSDRQEVKKKINFQNRSSDTIKVFMAKRNELRNRKQILKAKKERLDPQLIDAC</sequence>
<feature type="signal peptide" evidence="1">
    <location>
        <begin position="1"/>
        <end position="25"/>
    </location>
</feature>
<keyword evidence="1" id="KW-0732">Signal</keyword>
<name>A0A5N6NPW0_9ASTR</name>
<reference evidence="2 3" key="1">
    <citation type="submission" date="2019-05" db="EMBL/GenBank/DDBJ databases">
        <title>Mikania micrantha, genome provides insights into the molecular mechanism of rapid growth.</title>
        <authorList>
            <person name="Liu B."/>
        </authorList>
    </citation>
    <scope>NUCLEOTIDE SEQUENCE [LARGE SCALE GENOMIC DNA]</scope>
    <source>
        <strain evidence="2">NLD-2019</strain>
        <tissue evidence="2">Leaf</tissue>
    </source>
</reference>
<gene>
    <name evidence="2" type="ORF">E3N88_19790</name>
</gene>
<proteinExistence type="predicted"/>
<comment type="caution">
    <text evidence="2">The sequence shown here is derived from an EMBL/GenBank/DDBJ whole genome shotgun (WGS) entry which is preliminary data.</text>
</comment>
<protein>
    <recommendedName>
        <fullName evidence="4">WRC domain-containing protein</fullName>
    </recommendedName>
</protein>
<dbReference type="EMBL" id="SZYD01000010">
    <property type="protein sequence ID" value="KAD4983119.1"/>
    <property type="molecule type" value="Genomic_DNA"/>
</dbReference>